<keyword evidence="9 18" id="KW-0808">Transferase</keyword>
<dbReference type="NCBIfam" id="NF009897">
    <property type="entry name" value="PRK13357.1"/>
    <property type="match status" value="1"/>
</dbReference>
<dbReference type="GO" id="GO:0009097">
    <property type="term" value="P:isoleucine biosynthetic process"/>
    <property type="evidence" value="ECO:0007669"/>
    <property type="project" value="UniProtKB-UniPathway"/>
</dbReference>
<keyword evidence="11 18" id="KW-0100">Branched-chain amino acid biosynthesis</keyword>
<comment type="catalytic activity">
    <reaction evidence="13 18">
        <text>L-isoleucine + 2-oxoglutarate = (S)-3-methyl-2-oxopentanoate + L-glutamate</text>
        <dbReference type="Rhea" id="RHEA:24801"/>
        <dbReference type="ChEBI" id="CHEBI:16810"/>
        <dbReference type="ChEBI" id="CHEBI:29985"/>
        <dbReference type="ChEBI" id="CHEBI:35146"/>
        <dbReference type="ChEBI" id="CHEBI:58045"/>
        <dbReference type="EC" id="2.6.1.42"/>
    </reaction>
</comment>
<evidence type="ECO:0000256" key="10">
    <source>
        <dbReference type="ARBA" id="ARBA00022898"/>
    </source>
</evidence>
<comment type="similarity">
    <text evidence="6 16">Belongs to the class-IV pyridoxal-phosphate-dependent aminotransferase family.</text>
</comment>
<keyword evidence="7 18" id="KW-0032">Aminotransferase</keyword>
<comment type="pathway">
    <text evidence="3">Amino-acid biosynthesis; L-isoleucine biosynthesis; L-isoleucine from 2-oxobutanoate: step 4/4.</text>
</comment>
<comment type="pathway">
    <text evidence="5">Amino-acid biosynthesis; L-leucine biosynthesis; L-leucine from 3-methyl-2-oxobutanoate: step 4/4.</text>
</comment>
<dbReference type="PIRSF" id="PIRSF006468">
    <property type="entry name" value="BCAT1"/>
    <property type="match status" value="1"/>
</dbReference>
<comment type="cofactor">
    <cofactor evidence="1 17">
        <name>pyridoxal 5'-phosphate</name>
        <dbReference type="ChEBI" id="CHEBI:597326"/>
    </cofactor>
</comment>
<dbReference type="InterPro" id="IPR018300">
    <property type="entry name" value="Aminotrans_IV_CS"/>
</dbReference>
<dbReference type="GO" id="GO:0004084">
    <property type="term" value="F:branched-chain-amino-acid transaminase activity"/>
    <property type="evidence" value="ECO:0007669"/>
    <property type="project" value="UniProtKB-EC"/>
</dbReference>
<dbReference type="NCBIfam" id="TIGR01123">
    <property type="entry name" value="ilvE_II"/>
    <property type="match status" value="1"/>
</dbReference>
<protein>
    <recommendedName>
        <fullName evidence="18">Branched-chain-amino-acid aminotransferase</fullName>
        <ecNumber evidence="18">2.6.1.42</ecNumber>
    </recommendedName>
</protein>
<dbReference type="Gene3D" id="3.20.10.10">
    <property type="entry name" value="D-amino Acid Aminotransferase, subunit A, domain 2"/>
    <property type="match status" value="1"/>
</dbReference>
<dbReference type="RefSeq" id="WP_229689010.1">
    <property type="nucleotide sequence ID" value="NZ_BMJC01000004.1"/>
</dbReference>
<dbReference type="InterPro" id="IPR033939">
    <property type="entry name" value="BCAT_family"/>
</dbReference>
<comment type="catalytic activity">
    <reaction evidence="14 18">
        <text>L-leucine + 2-oxoglutarate = 4-methyl-2-oxopentanoate + L-glutamate</text>
        <dbReference type="Rhea" id="RHEA:18321"/>
        <dbReference type="ChEBI" id="CHEBI:16810"/>
        <dbReference type="ChEBI" id="CHEBI:17865"/>
        <dbReference type="ChEBI" id="CHEBI:29985"/>
        <dbReference type="ChEBI" id="CHEBI:57427"/>
        <dbReference type="EC" id="2.6.1.42"/>
    </reaction>
</comment>
<dbReference type="AlphaFoldDB" id="A0A8J2UG88"/>
<organism evidence="19 20">
    <name type="scientific">Puia dinghuensis</name>
    <dbReference type="NCBI Taxonomy" id="1792502"/>
    <lineage>
        <taxon>Bacteria</taxon>
        <taxon>Pseudomonadati</taxon>
        <taxon>Bacteroidota</taxon>
        <taxon>Chitinophagia</taxon>
        <taxon>Chitinophagales</taxon>
        <taxon>Chitinophagaceae</taxon>
        <taxon>Puia</taxon>
    </lineage>
</organism>
<evidence type="ECO:0000256" key="11">
    <source>
        <dbReference type="ARBA" id="ARBA00023304"/>
    </source>
</evidence>
<dbReference type="UniPathway" id="UPA00048">
    <property type="reaction ID" value="UER00073"/>
</dbReference>
<evidence type="ECO:0000256" key="15">
    <source>
        <dbReference type="PIRSR" id="PIRSR006468-1"/>
    </source>
</evidence>
<proteinExistence type="inferred from homology"/>
<accession>A0A8J2UG88</accession>
<evidence type="ECO:0000256" key="6">
    <source>
        <dbReference type="ARBA" id="ARBA00009320"/>
    </source>
</evidence>
<keyword evidence="10 17" id="KW-0663">Pyridoxal phosphate</keyword>
<dbReference type="Gene3D" id="3.30.470.10">
    <property type="match status" value="1"/>
</dbReference>
<dbReference type="GO" id="GO:0009098">
    <property type="term" value="P:L-leucine biosynthetic process"/>
    <property type="evidence" value="ECO:0007669"/>
    <property type="project" value="UniProtKB-UniPathway"/>
</dbReference>
<keyword evidence="8 18" id="KW-0028">Amino-acid biosynthesis</keyword>
<keyword evidence="20" id="KW-1185">Reference proteome</keyword>
<evidence type="ECO:0000256" key="5">
    <source>
        <dbReference type="ARBA" id="ARBA00005072"/>
    </source>
</evidence>
<evidence type="ECO:0000256" key="2">
    <source>
        <dbReference type="ARBA" id="ARBA00003109"/>
    </source>
</evidence>
<dbReference type="InterPro" id="IPR005786">
    <property type="entry name" value="B_amino_transII"/>
</dbReference>
<dbReference type="PROSITE" id="PS00770">
    <property type="entry name" value="AA_TRANSFER_CLASS_4"/>
    <property type="match status" value="1"/>
</dbReference>
<evidence type="ECO:0000256" key="18">
    <source>
        <dbReference type="RuleBase" id="RU004517"/>
    </source>
</evidence>
<evidence type="ECO:0000313" key="20">
    <source>
        <dbReference type="Proteomes" id="UP000607559"/>
    </source>
</evidence>
<evidence type="ECO:0000256" key="17">
    <source>
        <dbReference type="RuleBase" id="RU004516"/>
    </source>
</evidence>
<reference evidence="19" key="1">
    <citation type="journal article" date="2014" name="Int. J. Syst. Evol. Microbiol.">
        <title>Complete genome sequence of Corynebacterium casei LMG S-19264T (=DSM 44701T), isolated from a smear-ripened cheese.</title>
        <authorList>
            <consortium name="US DOE Joint Genome Institute (JGI-PGF)"/>
            <person name="Walter F."/>
            <person name="Albersmeier A."/>
            <person name="Kalinowski J."/>
            <person name="Ruckert C."/>
        </authorList>
    </citation>
    <scope>NUCLEOTIDE SEQUENCE</scope>
    <source>
        <strain evidence="19">CGMCC 1.15448</strain>
    </source>
</reference>
<comment type="pathway">
    <text evidence="4">Amino-acid biosynthesis; L-valine biosynthesis; L-valine from pyruvate: step 4/4.</text>
</comment>
<dbReference type="InterPro" id="IPR036038">
    <property type="entry name" value="Aminotransferase-like"/>
</dbReference>
<dbReference type="EC" id="2.6.1.42" evidence="18"/>
<evidence type="ECO:0000256" key="16">
    <source>
        <dbReference type="RuleBase" id="RU004106"/>
    </source>
</evidence>
<evidence type="ECO:0000256" key="7">
    <source>
        <dbReference type="ARBA" id="ARBA00022576"/>
    </source>
</evidence>
<dbReference type="PANTHER" id="PTHR11825">
    <property type="entry name" value="SUBGROUP IIII AMINOTRANSFERASE"/>
    <property type="match status" value="1"/>
</dbReference>
<comment type="function">
    <text evidence="2">Acts on leucine, isoleucine and valine.</text>
</comment>
<evidence type="ECO:0000256" key="14">
    <source>
        <dbReference type="ARBA" id="ARBA00049229"/>
    </source>
</evidence>
<dbReference type="InterPro" id="IPR043132">
    <property type="entry name" value="BCAT-like_C"/>
</dbReference>
<name>A0A8J2UG88_9BACT</name>
<feature type="modified residue" description="N6-(pyridoxal phosphate)lysine" evidence="15">
    <location>
        <position position="197"/>
    </location>
</feature>
<gene>
    <name evidence="19" type="primary">ilvE</name>
    <name evidence="19" type="ORF">GCM10011511_41080</name>
</gene>
<evidence type="ECO:0000256" key="9">
    <source>
        <dbReference type="ARBA" id="ARBA00022679"/>
    </source>
</evidence>
<reference evidence="19" key="2">
    <citation type="submission" date="2020-09" db="EMBL/GenBank/DDBJ databases">
        <authorList>
            <person name="Sun Q."/>
            <person name="Zhou Y."/>
        </authorList>
    </citation>
    <scope>NUCLEOTIDE SEQUENCE</scope>
    <source>
        <strain evidence="19">CGMCC 1.15448</strain>
    </source>
</reference>
<evidence type="ECO:0000256" key="13">
    <source>
        <dbReference type="ARBA" id="ARBA00048798"/>
    </source>
</evidence>
<dbReference type="EMBL" id="BMJC01000004">
    <property type="protein sequence ID" value="GGB13209.1"/>
    <property type="molecule type" value="Genomic_DNA"/>
</dbReference>
<evidence type="ECO:0000256" key="12">
    <source>
        <dbReference type="ARBA" id="ARBA00048212"/>
    </source>
</evidence>
<comment type="caution">
    <text evidence="19">The sequence shown here is derived from an EMBL/GenBank/DDBJ whole genome shotgun (WGS) entry which is preliminary data.</text>
</comment>
<dbReference type="PANTHER" id="PTHR11825:SF44">
    <property type="entry name" value="BRANCHED-CHAIN-AMINO-ACID AMINOTRANSFERASE"/>
    <property type="match status" value="1"/>
</dbReference>
<evidence type="ECO:0000256" key="8">
    <source>
        <dbReference type="ARBA" id="ARBA00022605"/>
    </source>
</evidence>
<dbReference type="GO" id="GO:0009099">
    <property type="term" value="P:L-valine biosynthetic process"/>
    <property type="evidence" value="ECO:0007669"/>
    <property type="project" value="UniProtKB-UniPathway"/>
</dbReference>
<dbReference type="InterPro" id="IPR043131">
    <property type="entry name" value="BCAT-like_N"/>
</dbReference>
<dbReference type="UniPathway" id="UPA00047">
    <property type="reaction ID" value="UER00058"/>
</dbReference>
<comment type="catalytic activity">
    <reaction evidence="12 18">
        <text>L-valine + 2-oxoglutarate = 3-methyl-2-oxobutanoate + L-glutamate</text>
        <dbReference type="Rhea" id="RHEA:24813"/>
        <dbReference type="ChEBI" id="CHEBI:11851"/>
        <dbReference type="ChEBI" id="CHEBI:16810"/>
        <dbReference type="ChEBI" id="CHEBI:29985"/>
        <dbReference type="ChEBI" id="CHEBI:57762"/>
        <dbReference type="EC" id="2.6.1.42"/>
    </reaction>
</comment>
<evidence type="ECO:0000256" key="4">
    <source>
        <dbReference type="ARBA" id="ARBA00004931"/>
    </source>
</evidence>
<dbReference type="Pfam" id="PF01063">
    <property type="entry name" value="Aminotran_4"/>
    <property type="match status" value="1"/>
</dbReference>
<dbReference type="CDD" id="cd01557">
    <property type="entry name" value="BCAT_beta_family"/>
    <property type="match status" value="1"/>
</dbReference>
<dbReference type="Proteomes" id="UP000607559">
    <property type="component" value="Unassembled WGS sequence"/>
</dbReference>
<dbReference type="InterPro" id="IPR001544">
    <property type="entry name" value="Aminotrans_IV"/>
</dbReference>
<sequence length="362" mass="40108">MDTMMTPYIPVSRAYRSRLSEVDWDNLQPGAVATDHMLICDYAGGRWKDAEIVPFGPFSLSPTSLVFHYGQTIFEGMKAFRTEDDRVHIFRPGKHYQRLVKTAQRLCMPVVAPEIFREGLRRLVELEKDWVPAQPGGALYLRPFQIATDTRLSVRVSDSYRFAIVCAPWGAYFPGPVKVKVEREFTRAAKGGTGFAKCGGNYGGALYPTEQAMAEGYDQVLWTDGIHHKYVEESGMMNVFFVFGDKLVTPPLTDTILDGVTRDCLLTLAADAGISVEVRPVSVEELQHGLETGVVKEAFGAGTAAVVSPIGTIGIDGKDYYLPVEDGEGHGLSQLLKNALDDIRYGRRPDVHGWNYFVDTAI</sequence>
<evidence type="ECO:0000256" key="3">
    <source>
        <dbReference type="ARBA" id="ARBA00004824"/>
    </source>
</evidence>
<dbReference type="SUPFAM" id="SSF56752">
    <property type="entry name" value="D-aminoacid aminotransferase-like PLP-dependent enzymes"/>
    <property type="match status" value="1"/>
</dbReference>
<evidence type="ECO:0000256" key="1">
    <source>
        <dbReference type="ARBA" id="ARBA00001933"/>
    </source>
</evidence>
<dbReference type="UniPathway" id="UPA00049">
    <property type="reaction ID" value="UER00062"/>
</dbReference>
<evidence type="ECO:0000313" key="19">
    <source>
        <dbReference type="EMBL" id="GGB13209.1"/>
    </source>
</evidence>